<dbReference type="InterPro" id="IPR045865">
    <property type="entry name" value="ACT-like_dom_sf"/>
</dbReference>
<reference evidence="2 3" key="1">
    <citation type="submission" date="2016-11" db="EMBL/GenBank/DDBJ databases">
        <authorList>
            <person name="Jaros S."/>
            <person name="Januszkiewicz K."/>
            <person name="Wedrychowicz H."/>
        </authorList>
    </citation>
    <scope>NUCLEOTIDE SEQUENCE [LARGE SCALE GENOMIC DNA]</scope>
    <source>
        <strain evidence="2 3">DSM 13106</strain>
    </source>
</reference>
<dbReference type="STRING" id="1123281.SAMN02745180_01812"/>
<dbReference type="OrthoDB" id="1706107at2"/>
<organism evidence="2 3">
    <name type="scientific">Sporanaerobacter acetigenes DSM 13106</name>
    <dbReference type="NCBI Taxonomy" id="1123281"/>
    <lineage>
        <taxon>Bacteria</taxon>
        <taxon>Bacillati</taxon>
        <taxon>Bacillota</taxon>
        <taxon>Tissierellia</taxon>
        <taxon>Tissierellales</taxon>
        <taxon>Sporanaerobacteraceae</taxon>
        <taxon>Sporanaerobacter</taxon>
    </lineage>
</organism>
<dbReference type="Pfam" id="PF00571">
    <property type="entry name" value="CBS"/>
    <property type="match status" value="1"/>
</dbReference>
<dbReference type="CDD" id="cd02205">
    <property type="entry name" value="CBS_pair_SF"/>
    <property type="match status" value="1"/>
</dbReference>
<dbReference type="Proteomes" id="UP000184389">
    <property type="component" value="Unassembled WGS sequence"/>
</dbReference>
<dbReference type="EMBL" id="FQXR01000008">
    <property type="protein sequence ID" value="SHI03126.1"/>
    <property type="molecule type" value="Genomic_DNA"/>
</dbReference>
<evidence type="ECO:0000313" key="3">
    <source>
        <dbReference type="Proteomes" id="UP000184389"/>
    </source>
</evidence>
<dbReference type="InterPro" id="IPR046342">
    <property type="entry name" value="CBS_dom_sf"/>
</dbReference>
<dbReference type="InterPro" id="IPR000644">
    <property type="entry name" value="CBS_dom"/>
</dbReference>
<dbReference type="SUPFAM" id="SSF55021">
    <property type="entry name" value="ACT-like"/>
    <property type="match status" value="1"/>
</dbReference>
<keyword evidence="3" id="KW-1185">Reference proteome</keyword>
<dbReference type="AlphaFoldDB" id="A0A1M5XTM4"/>
<gene>
    <name evidence="2" type="ORF">SAMN02745180_01812</name>
</gene>
<dbReference type="InterPro" id="IPR002912">
    <property type="entry name" value="ACT_dom"/>
</dbReference>
<dbReference type="PIRSF" id="PIRSF035040">
    <property type="entry name" value="UCP035040_CBS_Lmo0553"/>
    <property type="match status" value="1"/>
</dbReference>
<protein>
    <submittedName>
        <fullName evidence="2">Acetoin utilization protein AcuB</fullName>
    </submittedName>
</protein>
<dbReference type="InterPro" id="IPR017036">
    <property type="entry name" value="Lmo0553-like"/>
</dbReference>
<evidence type="ECO:0000259" key="1">
    <source>
        <dbReference type="PROSITE" id="PS51671"/>
    </source>
</evidence>
<dbReference type="PROSITE" id="PS51671">
    <property type="entry name" value="ACT"/>
    <property type="match status" value="1"/>
</dbReference>
<dbReference type="SUPFAM" id="SSF54631">
    <property type="entry name" value="CBS-domain pair"/>
    <property type="match status" value="1"/>
</dbReference>
<proteinExistence type="predicted"/>
<dbReference type="Gene3D" id="3.10.580.10">
    <property type="entry name" value="CBS-domain"/>
    <property type="match status" value="1"/>
</dbReference>
<dbReference type="Pfam" id="PF22190">
    <property type="entry name" value="TTHA0829-like_ACT"/>
    <property type="match status" value="1"/>
</dbReference>
<sequence>MYVRNHMLAKNKLTTVDVNESIGSALEKIGKGDFLSLPVFDGVEFKGILMKEGIYRHYFETGCMDKAKFLNEVKVKDLYIDKYKSILDSELIENASYLLNEFRTPFLPVFDSNNNFVGILTHTAIFDAFSEIFGLGKGTRIMVNLFDIPGQIAKLTEVIRRENVNIMNLAVMDAKVLDVYKVVIRVDSEDVEDLVDKIEKSGFKIAGIVK</sequence>
<feature type="domain" description="ACT" evidence="1">
    <location>
        <begin position="140"/>
        <end position="210"/>
    </location>
</feature>
<name>A0A1M5XTM4_9FIRM</name>
<dbReference type="Gene3D" id="3.30.70.260">
    <property type="match status" value="1"/>
</dbReference>
<evidence type="ECO:0000313" key="2">
    <source>
        <dbReference type="EMBL" id="SHI03126.1"/>
    </source>
</evidence>
<accession>A0A1M5XTM4</accession>
<dbReference type="RefSeq" id="WP_072744479.1">
    <property type="nucleotide sequence ID" value="NZ_FQXR01000008.1"/>
</dbReference>